<organism evidence="2 3">
    <name type="scientific">Candidatus Colimorpha enterica</name>
    <dbReference type="NCBI Taxonomy" id="3083063"/>
    <lineage>
        <taxon>Bacteria</taxon>
        <taxon>Pseudomonadati</taxon>
        <taxon>Bacteroidota</taxon>
        <taxon>Bacteroidia</taxon>
        <taxon>Bacteroidales</taxon>
        <taxon>Candidatus Colimorpha</taxon>
    </lineage>
</organism>
<dbReference type="EMBL" id="JALEMU010000074">
    <property type="protein sequence ID" value="MCI5755615.1"/>
    <property type="molecule type" value="Genomic_DNA"/>
</dbReference>
<dbReference type="AlphaFoldDB" id="A0AAE3FHK3"/>
<accession>A0AAE3FHK3</accession>
<comment type="caution">
    <text evidence="2">The sequence shown here is derived from an EMBL/GenBank/DDBJ whole genome shotgun (WGS) entry which is preliminary data.</text>
</comment>
<feature type="domain" description="Glycosyl hydrolase family 95 catalytic" evidence="1">
    <location>
        <begin position="105"/>
        <end position="479"/>
    </location>
</feature>
<dbReference type="Proteomes" id="UP001139365">
    <property type="component" value="Unassembled WGS sequence"/>
</dbReference>
<dbReference type="InterPro" id="IPR054363">
    <property type="entry name" value="GH95_cat"/>
</dbReference>
<gene>
    <name evidence="2" type="ORF">MR241_04905</name>
</gene>
<dbReference type="SUPFAM" id="SSF48208">
    <property type="entry name" value="Six-hairpin glycosidases"/>
    <property type="match status" value="1"/>
</dbReference>
<dbReference type="PANTHER" id="PTHR31084:SF0">
    <property type="entry name" value="ALPHA-L-FUCOSIDASE 2"/>
    <property type="match status" value="1"/>
</dbReference>
<evidence type="ECO:0000259" key="1">
    <source>
        <dbReference type="Pfam" id="PF22124"/>
    </source>
</evidence>
<name>A0AAE3FHK3_9BACT</name>
<dbReference type="GO" id="GO:0005975">
    <property type="term" value="P:carbohydrate metabolic process"/>
    <property type="evidence" value="ECO:0007669"/>
    <property type="project" value="InterPro"/>
</dbReference>
<proteinExistence type="predicted"/>
<dbReference type="Gene3D" id="1.50.10.10">
    <property type="match status" value="1"/>
</dbReference>
<dbReference type="GO" id="GO:0004560">
    <property type="term" value="F:alpha-L-fucosidase activity"/>
    <property type="evidence" value="ECO:0007669"/>
    <property type="project" value="TreeGrafter"/>
</dbReference>
<sequence length="554" mass="63675">MNIIIYNSQMREAEAHDICSRKYRKKLRAGRRCSKKRAIDLSFAESGGLAPYKDGRIICRKGNEIYYTLATTDDDGDYIGYAKKRLERAAEAGYDKLHAEHTESWRAYRRRSGVKTGDRLIDGTYEKCWYLFRSCSRKGFYPMPLQGVWTADNGSLPPWKGDYHYDTNTELSYQAYLKANRIDEGEVFVEYLWRMKPEFEKFAKTFFGTDGIIVPACSTLDGKPMGGWPQYSLSPTMTVWAAQSFDEYYLYTGDIEFLRTRAYPFFRGVGKAISGIMEEKDGRLFLPLSSSPEIFDDTRRSYLQPNSNFDLALIRYLFGTLAGYAEILGESAEQYELILSKLDGIAVDGDGVVMLDRTQRLNETHRHFSHLMCMYPLHLINYDTDEHRQIYEQTISDLERLGTGLWTGFSFAMSAQIYAMAKHGNAAYERLRQFCVGFVGENGFHLNGDFRHYGYTQFHYRPFTLEGLFGFCDALHEMLLQDHNGCIELFPAIPEEWRNRTVSFEKLRPRGGLTVSAKARNSEITGLIITSPEPREIVVNGRAYCLKKGENVLI</sequence>
<evidence type="ECO:0000313" key="2">
    <source>
        <dbReference type="EMBL" id="MCI5755615.1"/>
    </source>
</evidence>
<dbReference type="PANTHER" id="PTHR31084">
    <property type="entry name" value="ALPHA-L-FUCOSIDASE 2"/>
    <property type="match status" value="1"/>
</dbReference>
<dbReference type="InterPro" id="IPR012341">
    <property type="entry name" value="6hp_glycosidase-like_sf"/>
</dbReference>
<dbReference type="InterPro" id="IPR008928">
    <property type="entry name" value="6-hairpin_glycosidase_sf"/>
</dbReference>
<reference evidence="2 3" key="1">
    <citation type="submission" date="2022-03" db="EMBL/GenBank/DDBJ databases">
        <title>Metagenome-assembled genomes from swine fecal metagenomes.</title>
        <authorList>
            <person name="Holman D.B."/>
            <person name="Kommadath A."/>
        </authorList>
    </citation>
    <scope>NUCLEOTIDE SEQUENCE [LARGE SCALE GENOMIC DNA]</scope>
    <source>
        <strain evidence="2">SUG147</strain>
    </source>
</reference>
<dbReference type="Pfam" id="PF22124">
    <property type="entry name" value="Glyco_hydro_95_cat"/>
    <property type="match status" value="1"/>
</dbReference>
<evidence type="ECO:0000313" key="3">
    <source>
        <dbReference type="Proteomes" id="UP001139365"/>
    </source>
</evidence>
<protein>
    <recommendedName>
        <fullName evidence="1">Glycosyl hydrolase family 95 catalytic domain-containing protein</fullName>
    </recommendedName>
</protein>